<dbReference type="EMBL" id="BJVJ01000148">
    <property type="protein sequence ID" value="GEL27103.1"/>
    <property type="molecule type" value="Genomic_DNA"/>
</dbReference>
<dbReference type="Gene3D" id="3.40.50.261">
    <property type="entry name" value="Succinyl-CoA synthetase domains"/>
    <property type="match status" value="2"/>
</dbReference>
<dbReference type="SUPFAM" id="SSF51735">
    <property type="entry name" value="NAD(P)-binding Rossmann-fold domains"/>
    <property type="match status" value="1"/>
</dbReference>
<dbReference type="Gene3D" id="3.30.1490.20">
    <property type="entry name" value="ATP-grasp fold, A domain"/>
    <property type="match status" value="1"/>
</dbReference>
<dbReference type="InterPro" id="IPR003781">
    <property type="entry name" value="CoA-bd"/>
</dbReference>
<dbReference type="SUPFAM" id="SSF56059">
    <property type="entry name" value="Glutathione synthetase ATP-binding domain-like"/>
    <property type="match status" value="1"/>
</dbReference>
<dbReference type="PANTHER" id="PTHR42793:SF4">
    <property type="entry name" value="BLL6376 PROTEIN"/>
    <property type="match status" value="1"/>
</dbReference>
<dbReference type="InterPro" id="IPR011761">
    <property type="entry name" value="ATP-grasp"/>
</dbReference>
<keyword evidence="4" id="KW-1185">Reference proteome</keyword>
<dbReference type="InterPro" id="IPR016102">
    <property type="entry name" value="Succinyl-CoA_synth-like"/>
</dbReference>
<dbReference type="InterPro" id="IPR032875">
    <property type="entry name" value="Succ_CoA_lig_flav_dom"/>
</dbReference>
<name>A0A511DSB5_9PSEU</name>
<feature type="domain" description="ATP-grasp" evidence="2">
    <location>
        <begin position="488"/>
        <end position="524"/>
    </location>
</feature>
<accession>A0A511DSB5</accession>
<dbReference type="Pfam" id="PF13380">
    <property type="entry name" value="CoA_binding_2"/>
    <property type="match status" value="1"/>
</dbReference>
<evidence type="ECO:0000313" key="4">
    <source>
        <dbReference type="Proteomes" id="UP000321685"/>
    </source>
</evidence>
<comment type="caution">
    <text evidence="3">The sequence shown here is derived from an EMBL/GenBank/DDBJ whole genome shotgun (WGS) entry which is preliminary data.</text>
</comment>
<evidence type="ECO:0000256" key="1">
    <source>
        <dbReference type="PROSITE-ProRule" id="PRU00409"/>
    </source>
</evidence>
<keyword evidence="1" id="KW-0067">ATP-binding</keyword>
<gene>
    <name evidence="3" type="ORF">PSU4_60570</name>
</gene>
<dbReference type="GO" id="GO:0046872">
    <property type="term" value="F:metal ion binding"/>
    <property type="evidence" value="ECO:0007669"/>
    <property type="project" value="InterPro"/>
</dbReference>
<dbReference type="Gene3D" id="3.40.50.720">
    <property type="entry name" value="NAD(P)-binding Rossmann-like Domain"/>
    <property type="match status" value="1"/>
</dbReference>
<reference evidence="3 4" key="1">
    <citation type="submission" date="2019-07" db="EMBL/GenBank/DDBJ databases">
        <title>Whole genome shotgun sequence of Pseudonocardia sulfidoxydans NBRC 16205.</title>
        <authorList>
            <person name="Hosoyama A."/>
            <person name="Uohara A."/>
            <person name="Ohji S."/>
            <person name="Ichikawa N."/>
        </authorList>
    </citation>
    <scope>NUCLEOTIDE SEQUENCE [LARGE SCALE GENOMIC DNA]</scope>
    <source>
        <strain evidence="3 4">NBRC 16205</strain>
    </source>
</reference>
<organism evidence="3 4">
    <name type="scientific">Pseudonocardia sulfidoxydans NBRC 16205</name>
    <dbReference type="NCBI Taxonomy" id="1223511"/>
    <lineage>
        <taxon>Bacteria</taxon>
        <taxon>Bacillati</taxon>
        <taxon>Actinomycetota</taxon>
        <taxon>Actinomycetes</taxon>
        <taxon>Pseudonocardiales</taxon>
        <taxon>Pseudonocardiaceae</taxon>
        <taxon>Pseudonocardia</taxon>
    </lineage>
</organism>
<proteinExistence type="predicted"/>
<dbReference type="SMART" id="SM00881">
    <property type="entry name" value="CoA_binding"/>
    <property type="match status" value="1"/>
</dbReference>
<protein>
    <recommendedName>
        <fullName evidence="2">ATP-grasp domain-containing protein</fullName>
    </recommendedName>
</protein>
<dbReference type="Pfam" id="PF13607">
    <property type="entry name" value="Succ_CoA_lig"/>
    <property type="match status" value="1"/>
</dbReference>
<dbReference type="Gene3D" id="3.30.470.20">
    <property type="entry name" value="ATP-grasp fold, B domain"/>
    <property type="match status" value="1"/>
</dbReference>
<dbReference type="InterPro" id="IPR036291">
    <property type="entry name" value="NAD(P)-bd_dom_sf"/>
</dbReference>
<keyword evidence="1" id="KW-0547">Nucleotide-binding</keyword>
<evidence type="ECO:0000313" key="3">
    <source>
        <dbReference type="EMBL" id="GEL27103.1"/>
    </source>
</evidence>
<dbReference type="PROSITE" id="PS50975">
    <property type="entry name" value="ATP_GRASP"/>
    <property type="match status" value="1"/>
</dbReference>
<dbReference type="PANTHER" id="PTHR42793">
    <property type="entry name" value="COA BINDING DOMAIN CONTAINING PROTEIN"/>
    <property type="match status" value="1"/>
</dbReference>
<dbReference type="SUPFAM" id="SSF52210">
    <property type="entry name" value="Succinyl-CoA synthetase domains"/>
    <property type="match status" value="2"/>
</dbReference>
<evidence type="ECO:0000259" key="2">
    <source>
        <dbReference type="PROSITE" id="PS50975"/>
    </source>
</evidence>
<dbReference type="Proteomes" id="UP000321685">
    <property type="component" value="Unassembled WGS sequence"/>
</dbReference>
<dbReference type="Pfam" id="PF13549">
    <property type="entry name" value="ATP-grasp_5"/>
    <property type="match status" value="1"/>
</dbReference>
<dbReference type="GO" id="GO:0005524">
    <property type="term" value="F:ATP binding"/>
    <property type="evidence" value="ECO:0007669"/>
    <property type="project" value="UniProtKB-UniRule"/>
</dbReference>
<sequence length="699" mass="73012">MNAIFQPSAVAIMGASPRSAHARDTLRNLRTLGYDGPVYAVNPKYDEFEGMPCYPSLADVPETVDLATIVTAAPSAVELLDQAGRHGVRAATIYAMGFADPGPDGAPLEEALQRTARHHGMAVIGPNCMGFMAPALGVGTYSGAVPDVDRVRGGVAVITQSGSVGSALLASTDRFGIGVLLSTGNESVTTAGEYLDHLVQDDRITTVAMFLEQIRDPKRFEAAALRALESGKPVIALKVGRTDASRANVVAHSGALAGSERVNSAFLERCGVSEVRSLGEMVETIVAFGQPRRPSSSGVGFVVGSGGELSMALDLAEPIGVDFPPLEPVAKERIVDELGSWARTMANPADVWGPIPYEKCYRTVLSVLGGQDDVGALVVSSDGTRPDWQPTPTIAVDLARFAADAQEETGKPAFILCNLNAHLRAEVHEQLRPAAIPALEGTEHGLRALQHWLRWHARVGAPRPPHPSTVPSVSLPDGAGPLDERSSKAVLAAAGIATPREVFVPAAADLAAAAEQIGYPLVLKGVSPTIVHKSDLGLVRLGVTDPGRLTAAADEMRSAAPDLTGFLVVEQVHGHRELIVGVQRDPQFGPTVVLGAGGVMAEVLDDAVVGFPPLTRSDAERMIDGLRTLAVLGAWRGMPAADREAVVAALQAMGALALAAGDRLESAEINPLAVLPEGQGALALDGLVVLRRRGALEAT</sequence>
<dbReference type="AlphaFoldDB" id="A0A511DSB5"/>
<dbReference type="InterPro" id="IPR013815">
    <property type="entry name" value="ATP_grasp_subdomain_1"/>
</dbReference>